<reference evidence="3 4" key="1">
    <citation type="journal article" date="2017" name="Int. J. Parasitol.">
        <title>The genome of the protozoan parasite Cystoisospora suis and a reverse vaccinology approach to identify vaccine candidates.</title>
        <authorList>
            <person name="Palmieri N."/>
            <person name="Shrestha A."/>
            <person name="Ruttkowski B."/>
            <person name="Beck T."/>
            <person name="Vogl C."/>
            <person name="Tomley F."/>
            <person name="Blake D.P."/>
            <person name="Joachim A."/>
        </authorList>
    </citation>
    <scope>NUCLEOTIDE SEQUENCE [LARGE SCALE GENOMIC DNA]</scope>
    <source>
        <strain evidence="3 4">Wien I</strain>
    </source>
</reference>
<comment type="caution">
    <text evidence="3">The sequence shown here is derived from an EMBL/GenBank/DDBJ whole genome shotgun (WGS) entry which is preliminary data.</text>
</comment>
<keyword evidence="4" id="KW-1185">Reference proteome</keyword>
<dbReference type="Proteomes" id="UP000221165">
    <property type="component" value="Unassembled WGS sequence"/>
</dbReference>
<evidence type="ECO:0000313" key="4">
    <source>
        <dbReference type="Proteomes" id="UP000221165"/>
    </source>
</evidence>
<proteinExistence type="predicted"/>
<dbReference type="AlphaFoldDB" id="A0A2C6KSN7"/>
<evidence type="ECO:0000313" key="3">
    <source>
        <dbReference type="EMBL" id="PHJ19989.1"/>
    </source>
</evidence>
<dbReference type="GeneID" id="94429554"/>
<dbReference type="VEuPathDB" id="ToxoDB:CSUI_006179"/>
<accession>A0A2C6KSN7</accession>
<dbReference type="InterPro" id="IPR036755">
    <property type="entry name" value="SRS_dom_sf"/>
</dbReference>
<dbReference type="RefSeq" id="XP_067921681.1">
    <property type="nucleotide sequence ID" value="XM_068066343.1"/>
</dbReference>
<name>A0A2C6KSN7_9APIC</name>
<evidence type="ECO:0000256" key="1">
    <source>
        <dbReference type="SAM" id="SignalP"/>
    </source>
</evidence>
<dbReference type="EMBL" id="MIGC01003086">
    <property type="protein sequence ID" value="PHJ19989.1"/>
    <property type="molecule type" value="Genomic_DNA"/>
</dbReference>
<dbReference type="InterPro" id="IPR007226">
    <property type="entry name" value="SRS_dom"/>
</dbReference>
<sequence>MEGSSVAWKVTAVISVTLACLGAPHLGPAWRVDAKPDQPEKSILQAAQAGVAGACTPGKSLSFEGSGKVFDFKCAAGATLLPPEAKGKQTSPSPLQKVYQFNPNKTRLEGANPVCENETTLESLVPGSVLLNVTEAGSDHHLRSSEPSFKLTVGEAQEENKHLCYICSGPVRGDVKRQQQEQSNCTVYVTVPKTAPVPSPPSQDEHPDSGSFSPSMIGWLGLSVTGSALALALQL</sequence>
<keyword evidence="1" id="KW-0732">Signal</keyword>
<dbReference type="GO" id="GO:0016020">
    <property type="term" value="C:membrane"/>
    <property type="evidence" value="ECO:0007669"/>
    <property type="project" value="InterPro"/>
</dbReference>
<protein>
    <recommendedName>
        <fullName evidence="2">SRS domain-containing protein</fullName>
    </recommendedName>
</protein>
<feature type="domain" description="SRS" evidence="2">
    <location>
        <begin position="60"/>
        <end position="191"/>
    </location>
</feature>
<gene>
    <name evidence="3" type="ORF">CSUI_006179</name>
</gene>
<dbReference type="Pfam" id="PF04092">
    <property type="entry name" value="SAG"/>
    <property type="match status" value="1"/>
</dbReference>
<feature type="signal peptide" evidence="1">
    <location>
        <begin position="1"/>
        <end position="22"/>
    </location>
</feature>
<evidence type="ECO:0000259" key="2">
    <source>
        <dbReference type="Pfam" id="PF04092"/>
    </source>
</evidence>
<organism evidence="3 4">
    <name type="scientific">Cystoisospora suis</name>
    <dbReference type="NCBI Taxonomy" id="483139"/>
    <lineage>
        <taxon>Eukaryota</taxon>
        <taxon>Sar</taxon>
        <taxon>Alveolata</taxon>
        <taxon>Apicomplexa</taxon>
        <taxon>Conoidasida</taxon>
        <taxon>Coccidia</taxon>
        <taxon>Eucoccidiorida</taxon>
        <taxon>Eimeriorina</taxon>
        <taxon>Sarcocystidae</taxon>
        <taxon>Cystoisospora</taxon>
    </lineage>
</organism>
<dbReference type="Gene3D" id="2.60.40.1320">
    <property type="entry name" value="SRS domain"/>
    <property type="match status" value="1"/>
</dbReference>
<feature type="chain" id="PRO_5012383592" description="SRS domain-containing protein" evidence="1">
    <location>
        <begin position="23"/>
        <end position="235"/>
    </location>
</feature>